<sequence>MGGFLARLFSGEAAEPIAAIGTVLDDLFTSDEEQLSLEMVKQRLAQKPALAQTEINKVQAGHRSIFVAGARPFLMWVCGLGFLFAFVVNPVLQWLLPGMGTPELPLDTMLELTLAMLGLASLRTVEKLKGVSK</sequence>
<reference evidence="2 3" key="1">
    <citation type="submission" date="2022-01" db="EMBL/GenBank/DDBJ databases">
        <title>Whole genome-based taxonomy of the Shewanellaceae.</title>
        <authorList>
            <person name="Martin-Rodriguez A.J."/>
        </authorList>
    </citation>
    <scope>NUCLEOTIDE SEQUENCE [LARGE SCALE GENOMIC DNA]</scope>
    <source>
        <strain evidence="2 3">DSM 17177</strain>
    </source>
</reference>
<proteinExistence type="predicted"/>
<dbReference type="InterPro" id="IPR021497">
    <property type="entry name" value="GTA_holin_3TM"/>
</dbReference>
<dbReference type="Proteomes" id="UP001203423">
    <property type="component" value="Unassembled WGS sequence"/>
</dbReference>
<keyword evidence="1" id="KW-0472">Membrane</keyword>
<evidence type="ECO:0000313" key="3">
    <source>
        <dbReference type="Proteomes" id="UP001203423"/>
    </source>
</evidence>
<dbReference type="Pfam" id="PF11351">
    <property type="entry name" value="GTA_holin_3TM"/>
    <property type="match status" value="1"/>
</dbReference>
<organism evidence="2 3">
    <name type="scientific">Shewanella surugensis</name>
    <dbReference type="NCBI Taxonomy" id="212020"/>
    <lineage>
        <taxon>Bacteria</taxon>
        <taxon>Pseudomonadati</taxon>
        <taxon>Pseudomonadota</taxon>
        <taxon>Gammaproteobacteria</taxon>
        <taxon>Alteromonadales</taxon>
        <taxon>Shewanellaceae</taxon>
        <taxon>Shewanella</taxon>
    </lineage>
</organism>
<evidence type="ECO:0000256" key="1">
    <source>
        <dbReference type="SAM" id="Phobius"/>
    </source>
</evidence>
<name>A0ABT0L6U4_9GAMM</name>
<keyword evidence="1" id="KW-1133">Transmembrane helix</keyword>
<keyword evidence="1" id="KW-0812">Transmembrane</keyword>
<comment type="caution">
    <text evidence="2">The sequence shown here is derived from an EMBL/GenBank/DDBJ whole genome shotgun (WGS) entry which is preliminary data.</text>
</comment>
<evidence type="ECO:0000313" key="2">
    <source>
        <dbReference type="EMBL" id="MCL1123210.1"/>
    </source>
</evidence>
<dbReference type="EMBL" id="JAKIKS010000003">
    <property type="protein sequence ID" value="MCL1123210.1"/>
    <property type="molecule type" value="Genomic_DNA"/>
</dbReference>
<feature type="transmembrane region" description="Helical" evidence="1">
    <location>
        <begin position="73"/>
        <end position="96"/>
    </location>
</feature>
<dbReference type="RefSeq" id="WP_248938498.1">
    <property type="nucleotide sequence ID" value="NZ_JAKIKS010000003.1"/>
</dbReference>
<accession>A0ABT0L6U4</accession>
<protein>
    <submittedName>
        <fullName evidence="2">Holin family protein</fullName>
    </submittedName>
</protein>
<gene>
    <name evidence="2" type="ORF">L2764_01610</name>
</gene>
<keyword evidence="3" id="KW-1185">Reference proteome</keyword>